<accession>A0ABY5AU92</accession>
<dbReference type="PANTHER" id="PTHR36900:SF1">
    <property type="entry name" value="NAD(P)H-QUINONE OXIDOREDUCTASE SUBUNIT M, CHLOROPLASTIC"/>
    <property type="match status" value="1"/>
</dbReference>
<name>A0ABY5AU92_9CYAN</name>
<comment type="subunit">
    <text evidence="10">NDH-1 can be composed of about 15 different subunits; different subcomplexes with different compositions have been identified which probably have different functions.</text>
</comment>
<evidence type="ECO:0000256" key="5">
    <source>
        <dbReference type="ARBA" id="ARBA00022967"/>
    </source>
</evidence>
<organism evidence="11 12">
    <name type="scientific">Phormidium yuhuli AB48</name>
    <dbReference type="NCBI Taxonomy" id="2940671"/>
    <lineage>
        <taxon>Bacteria</taxon>
        <taxon>Bacillati</taxon>
        <taxon>Cyanobacteriota</taxon>
        <taxon>Cyanophyceae</taxon>
        <taxon>Oscillatoriophycideae</taxon>
        <taxon>Oscillatoriales</taxon>
        <taxon>Oscillatoriaceae</taxon>
        <taxon>Phormidium</taxon>
        <taxon>Phormidium yuhuli</taxon>
    </lineage>
</organism>
<keyword evidence="10" id="KW-0813">Transport</keyword>
<comment type="catalytic activity">
    <reaction evidence="8 10">
        <text>a plastoquinone + NADPH + (n+1) H(+)(in) = a plastoquinol + NADP(+) + n H(+)(out)</text>
        <dbReference type="Rhea" id="RHEA:42612"/>
        <dbReference type="Rhea" id="RHEA-COMP:9561"/>
        <dbReference type="Rhea" id="RHEA-COMP:9562"/>
        <dbReference type="ChEBI" id="CHEBI:15378"/>
        <dbReference type="ChEBI" id="CHEBI:17757"/>
        <dbReference type="ChEBI" id="CHEBI:57783"/>
        <dbReference type="ChEBI" id="CHEBI:58349"/>
        <dbReference type="ChEBI" id="CHEBI:62192"/>
    </reaction>
</comment>
<dbReference type="Pfam" id="PF10664">
    <property type="entry name" value="NdhM"/>
    <property type="match status" value="1"/>
</dbReference>
<protein>
    <recommendedName>
        <fullName evidence="10">NAD(P)H-quinone oxidoreductase subunit M</fullName>
        <ecNumber evidence="10">7.1.1.-</ecNumber>
    </recommendedName>
    <alternativeName>
        <fullName evidence="10">NAD(P)H dehydrogenase I subunit M</fullName>
        <shortName evidence="10">NDH-1 subunit M</shortName>
        <shortName evidence="10">NDH-M</shortName>
    </alternativeName>
</protein>
<keyword evidence="6 10" id="KW-0520">NAD</keyword>
<keyword evidence="4 10" id="KW-0618">Plastoquinone</keyword>
<evidence type="ECO:0000256" key="10">
    <source>
        <dbReference type="HAMAP-Rule" id="MF_01352"/>
    </source>
</evidence>
<evidence type="ECO:0000256" key="9">
    <source>
        <dbReference type="ARBA" id="ARBA00048026"/>
    </source>
</evidence>
<keyword evidence="7 10" id="KW-0472">Membrane</keyword>
<evidence type="ECO:0000256" key="8">
    <source>
        <dbReference type="ARBA" id="ARBA00047726"/>
    </source>
</evidence>
<dbReference type="PANTHER" id="PTHR36900">
    <property type="entry name" value="NAD(P)H-QUINONE OXIDOREDUCTASE SUBUNIT M, CHLOROPLASTIC"/>
    <property type="match status" value="1"/>
</dbReference>
<keyword evidence="10" id="KW-0793">Thylakoid</keyword>
<dbReference type="InterPro" id="IPR018922">
    <property type="entry name" value="NdhM"/>
</dbReference>
<gene>
    <name evidence="10" type="primary">ndhM</name>
    <name evidence="11" type="ORF">NEA10_08865</name>
</gene>
<keyword evidence="3 10" id="KW-0521">NADP</keyword>
<evidence type="ECO:0000256" key="3">
    <source>
        <dbReference type="ARBA" id="ARBA00022857"/>
    </source>
</evidence>
<dbReference type="Proteomes" id="UP001056708">
    <property type="component" value="Chromosome"/>
</dbReference>
<sequence>MLLKSTTRHIRIFTAEIDGRDIVPSPDKLTIDLDPDNELVWSDEAVQRVYDKFEELVAASAGQDLTEYNIRRIGSDLEHFVRSMLQQGDLSYNLGAPVRNYSLGLPRVDENENPLIQSPG</sequence>
<comment type="subcellular location">
    <subcellularLocation>
        <location evidence="10">Cellular thylakoid membrane</location>
        <topology evidence="10">Peripheral membrane protein</topology>
        <orientation evidence="10">Cytoplasmic side</orientation>
    </subcellularLocation>
    <subcellularLocation>
        <location evidence="1">Membrane</location>
        <topology evidence="1">Peripheral membrane protein</topology>
    </subcellularLocation>
</comment>
<keyword evidence="2 10" id="KW-0874">Quinone</keyword>
<proteinExistence type="inferred from homology"/>
<evidence type="ECO:0000256" key="6">
    <source>
        <dbReference type="ARBA" id="ARBA00023027"/>
    </source>
</evidence>
<comment type="similarity">
    <text evidence="10">Belongs to the complex I NdhM subunit family.</text>
</comment>
<dbReference type="EMBL" id="CP098611">
    <property type="protein sequence ID" value="USR92805.1"/>
    <property type="molecule type" value="Genomic_DNA"/>
</dbReference>
<keyword evidence="12" id="KW-1185">Reference proteome</keyword>
<dbReference type="HAMAP" id="MF_01352">
    <property type="entry name" value="NDH1_NDH1M"/>
    <property type="match status" value="1"/>
</dbReference>
<evidence type="ECO:0000256" key="1">
    <source>
        <dbReference type="ARBA" id="ARBA00004170"/>
    </source>
</evidence>
<dbReference type="RefSeq" id="WP_252664982.1">
    <property type="nucleotide sequence ID" value="NZ_CP098611.1"/>
</dbReference>
<comment type="catalytic activity">
    <reaction evidence="9 10">
        <text>a plastoquinone + NADH + (n+1) H(+)(in) = a plastoquinol + NAD(+) + n H(+)(out)</text>
        <dbReference type="Rhea" id="RHEA:42608"/>
        <dbReference type="Rhea" id="RHEA-COMP:9561"/>
        <dbReference type="Rhea" id="RHEA-COMP:9562"/>
        <dbReference type="ChEBI" id="CHEBI:15378"/>
        <dbReference type="ChEBI" id="CHEBI:17757"/>
        <dbReference type="ChEBI" id="CHEBI:57540"/>
        <dbReference type="ChEBI" id="CHEBI:57945"/>
        <dbReference type="ChEBI" id="CHEBI:62192"/>
    </reaction>
</comment>
<evidence type="ECO:0000256" key="2">
    <source>
        <dbReference type="ARBA" id="ARBA00022719"/>
    </source>
</evidence>
<dbReference type="EC" id="7.1.1.-" evidence="10"/>
<evidence type="ECO:0000313" key="12">
    <source>
        <dbReference type="Proteomes" id="UP001056708"/>
    </source>
</evidence>
<keyword evidence="5 10" id="KW-1278">Translocase</keyword>
<evidence type="ECO:0000313" key="11">
    <source>
        <dbReference type="EMBL" id="USR92805.1"/>
    </source>
</evidence>
<evidence type="ECO:0000256" key="4">
    <source>
        <dbReference type="ARBA" id="ARBA00022957"/>
    </source>
</evidence>
<comment type="function">
    <text evidence="10">NDH-1 shuttles electrons from an unknown electron donor, via FMN and iron-sulfur (Fe-S) centers, to quinones in the respiratory and/or the photosynthetic chain. The immediate electron acceptor for the enzyme in this species is believed to be plastoquinone. Couples the redox reaction to proton translocation, and thus conserves the redox energy in a proton gradient. Cyanobacterial NDH-1 also plays a role in inorganic carbon-concentration.</text>
</comment>
<reference evidence="11" key="1">
    <citation type="submission" date="2022-06" db="EMBL/GenBank/DDBJ databases">
        <title>Genome sequence of Phormidium yuhuli AB48 isolated from an industrial photobioreactor environment.</title>
        <authorList>
            <person name="Qiu Y."/>
            <person name="Noonan A.J.C."/>
            <person name="Dofher K."/>
            <person name="Koch M."/>
            <person name="Kieft B."/>
            <person name="Lin X."/>
            <person name="Ziels R.M."/>
            <person name="Hallam S.J."/>
        </authorList>
    </citation>
    <scope>NUCLEOTIDE SEQUENCE</scope>
    <source>
        <strain evidence="11">AB48</strain>
    </source>
</reference>
<evidence type="ECO:0000256" key="7">
    <source>
        <dbReference type="ARBA" id="ARBA00023136"/>
    </source>
</evidence>